<dbReference type="EMBL" id="LT827129">
    <property type="protein sequence ID" value="SLM22313.1"/>
    <property type="molecule type" value="Genomic_DNA"/>
</dbReference>
<sequence length="182" mass="21502">MMKKIQFRVEDEDHDYLLVCLKSIYPDEPNLTVAKGMKLLASALLKSKDKKIEESIIDDNDDFIKTTLYLTATQRSKIEKASIRHGWTISRECRFRIQTTLDNNLDFYDQELLMLNRCRNVVDKIGRNFHYIIVNNQSMLLEKDDFYQDAQKLTFEMRSLKEQFENYIALCKGRTVSNKVEV</sequence>
<dbReference type="InterPro" id="IPR048235">
    <property type="entry name" value="DDP1-like"/>
</dbReference>
<geneLocation type="plasmid" evidence="1">
    <name>pNGX2-QnrS1</name>
</geneLocation>
<accession>I6QRB1</accession>
<geneLocation type="plasmid" evidence="2">
    <name>R6K</name>
</geneLocation>
<organism evidence="1">
    <name type="scientific">Escherichia coli</name>
    <dbReference type="NCBI Taxonomy" id="562"/>
    <lineage>
        <taxon>Bacteria</taxon>
        <taxon>Pseudomonadati</taxon>
        <taxon>Pseudomonadota</taxon>
        <taxon>Gammaproteobacteria</taxon>
        <taxon>Enterobacterales</taxon>
        <taxon>Enterobacteriaceae</taxon>
        <taxon>Escherichia</taxon>
    </lineage>
</organism>
<reference evidence="1" key="1">
    <citation type="journal article" date="2012" name="Plasmid">
        <title>Expansion of the IncX plasmid family for improved identification and typing of novel plasmids in drug-resistant Enterobacteriaceae.</title>
        <authorList>
            <person name="Johnson T.J."/>
            <person name="Bielak E.M."/>
            <person name="Fortini D."/>
            <person name="Hansen L.H."/>
            <person name="Hasman H."/>
            <person name="Debroy C."/>
            <person name="Nolan L.K."/>
            <person name="Carattoli A."/>
        </authorList>
    </citation>
    <scope>NUCLEOTIDE SEQUENCE</scope>
    <source>
        <strain evidence="1">Z7</strain>
        <plasmid evidence="1">pNGX2-QnrS1</plasmid>
    </source>
</reference>
<name>I6QRB1_ECOLX</name>
<evidence type="ECO:0000313" key="2">
    <source>
        <dbReference type="EMBL" id="SLM22313.1"/>
    </source>
</evidence>
<gene>
    <name evidence="2" type="primary">dtrX1</name>
    <name evidence="2" type="ORF">R6K_0021</name>
</gene>
<keyword evidence="1" id="KW-0614">Plasmid</keyword>
<dbReference type="NCBIfam" id="NF041451">
    <property type="entry name" value="DDP1"/>
    <property type="match status" value="1"/>
</dbReference>
<reference evidence="2" key="2">
    <citation type="submission" date="2017-03" db="EMBL/GenBank/DDBJ databases">
        <authorList>
            <consortium name="Pathogen Informatics"/>
        </authorList>
    </citation>
    <scope>NUCLEOTIDE SEQUENCE [LARGE SCALE GENOMIC DNA]</scope>
    <source>
        <strain evidence="2">K12 J53</strain>
        <plasmid evidence="2">R6K</plasmid>
    </source>
</reference>
<evidence type="ECO:0000313" key="1">
    <source>
        <dbReference type="EMBL" id="AFM45968.1"/>
    </source>
</evidence>
<proteinExistence type="predicted"/>
<protein>
    <submittedName>
        <fullName evidence="1 2">TaxA</fullName>
    </submittedName>
</protein>
<dbReference type="EMBL" id="JQ269335">
    <property type="protein sequence ID" value="AFM45968.1"/>
    <property type="molecule type" value="Genomic_DNA"/>
</dbReference>
<dbReference type="AlphaFoldDB" id="I6QRB1"/>